<dbReference type="GO" id="GO:0016747">
    <property type="term" value="F:acyltransferase activity, transferring groups other than amino-acyl groups"/>
    <property type="evidence" value="ECO:0007669"/>
    <property type="project" value="InterPro"/>
</dbReference>
<dbReference type="SUPFAM" id="SSF52113">
    <property type="entry name" value="BRCT domain"/>
    <property type="match status" value="1"/>
</dbReference>
<evidence type="ECO:0000256" key="1">
    <source>
        <dbReference type="SAM" id="MobiDB-lite"/>
    </source>
</evidence>
<dbReference type="GO" id="GO:0000278">
    <property type="term" value="P:mitotic cell cycle"/>
    <property type="evidence" value="ECO:0007669"/>
    <property type="project" value="TreeGrafter"/>
</dbReference>
<dbReference type="PROSITE" id="PS50172">
    <property type="entry name" value="BRCT"/>
    <property type="match status" value="1"/>
</dbReference>
<dbReference type="PANTHER" id="PTHR14625">
    <property type="entry name" value="MICROCEPHALIN"/>
    <property type="match status" value="1"/>
</dbReference>
<organism evidence="4 5">
    <name type="scientific">Diacronema lutheri</name>
    <name type="common">Unicellular marine alga</name>
    <name type="synonym">Monochrysis lutheri</name>
    <dbReference type="NCBI Taxonomy" id="2081491"/>
    <lineage>
        <taxon>Eukaryota</taxon>
        <taxon>Haptista</taxon>
        <taxon>Haptophyta</taxon>
        <taxon>Pavlovophyceae</taxon>
        <taxon>Pavlovales</taxon>
        <taxon>Pavlovaceae</taxon>
        <taxon>Diacronema</taxon>
    </lineage>
</organism>
<dbReference type="EMBL" id="JAGTXO010000046">
    <property type="protein sequence ID" value="KAG8458910.1"/>
    <property type="molecule type" value="Genomic_DNA"/>
</dbReference>
<proteinExistence type="predicted"/>
<comment type="caution">
    <text evidence="4">The sequence shown here is derived from an EMBL/GenBank/DDBJ whole genome shotgun (WGS) entry which is preliminary data.</text>
</comment>
<dbReference type="SUPFAM" id="SSF55729">
    <property type="entry name" value="Acyl-CoA N-acyltransferases (Nat)"/>
    <property type="match status" value="1"/>
</dbReference>
<feature type="domain" description="N-acetyltransferase" evidence="3">
    <location>
        <begin position="425"/>
        <end position="572"/>
    </location>
</feature>
<dbReference type="InterPro" id="IPR000182">
    <property type="entry name" value="GNAT_dom"/>
</dbReference>
<evidence type="ECO:0000313" key="4">
    <source>
        <dbReference type="EMBL" id="KAG8458910.1"/>
    </source>
</evidence>
<reference evidence="4" key="1">
    <citation type="submission" date="2021-05" db="EMBL/GenBank/DDBJ databases">
        <title>The genome of the haptophyte Pavlova lutheri (Diacronema luteri, Pavlovales) - a model for lipid biosynthesis in eukaryotic algae.</title>
        <authorList>
            <person name="Hulatt C.J."/>
            <person name="Posewitz M.C."/>
        </authorList>
    </citation>
    <scope>NUCLEOTIDE SEQUENCE</scope>
    <source>
        <strain evidence="4">NIVA-4/92</strain>
    </source>
</reference>
<dbReference type="OrthoDB" id="2384350at2759"/>
<evidence type="ECO:0008006" key="6">
    <source>
        <dbReference type="Google" id="ProtNLM"/>
    </source>
</evidence>
<dbReference type="Gene3D" id="3.40.50.10190">
    <property type="entry name" value="BRCT domain"/>
    <property type="match status" value="1"/>
</dbReference>
<dbReference type="AlphaFoldDB" id="A0A8J5X9C8"/>
<protein>
    <recommendedName>
        <fullName evidence="6">BRCT domain-containing protein</fullName>
    </recommendedName>
</protein>
<dbReference type="InterPro" id="IPR016181">
    <property type="entry name" value="Acyl_CoA_acyltransferase"/>
</dbReference>
<dbReference type="Pfam" id="PF00583">
    <property type="entry name" value="Acetyltransf_1"/>
    <property type="match status" value="1"/>
</dbReference>
<dbReference type="InterPro" id="IPR036420">
    <property type="entry name" value="BRCT_dom_sf"/>
</dbReference>
<feature type="domain" description="BRCT" evidence="2">
    <location>
        <begin position="30"/>
        <end position="97"/>
    </location>
</feature>
<accession>A0A8J5X9C8</accession>
<dbReference type="Gene3D" id="3.40.630.30">
    <property type="match status" value="1"/>
</dbReference>
<dbReference type="Proteomes" id="UP000751190">
    <property type="component" value="Unassembled WGS sequence"/>
</dbReference>
<gene>
    <name evidence="4" type="ORF">KFE25_004244</name>
</gene>
<feature type="region of interest" description="Disordered" evidence="1">
    <location>
        <begin position="335"/>
        <end position="381"/>
    </location>
</feature>
<keyword evidence="5" id="KW-1185">Reference proteome</keyword>
<evidence type="ECO:0000313" key="5">
    <source>
        <dbReference type="Proteomes" id="UP000751190"/>
    </source>
</evidence>
<evidence type="ECO:0000259" key="3">
    <source>
        <dbReference type="PROSITE" id="PS51186"/>
    </source>
</evidence>
<evidence type="ECO:0000259" key="2">
    <source>
        <dbReference type="PROSITE" id="PS50172"/>
    </source>
</evidence>
<dbReference type="InterPro" id="IPR001357">
    <property type="entry name" value="BRCT_dom"/>
</dbReference>
<dbReference type="PANTHER" id="PTHR14625:SF3">
    <property type="entry name" value="MICROCEPHALIN"/>
    <property type="match status" value="1"/>
</dbReference>
<sequence>MRENQDAASVCFSSVRTSERVRLARLLACVAERGGSVPVVVDDSAHGAHATLVVCGAPRRTLKVFFALARGAWLVGPEWVEACAAKGVWADPEPFELIAFAGARRARLGTPQRGRLLDGLRVHVACETNTPADALAELLRALGGALAHSVMSADLVIDTAPRAAAHLASAGAPYALSEASLLSAVEAFELPFALAARVGSPARPRTPLQPCRAQAISACAGEARADAACAAAPSRAPEAERKCGGRHSDGGSALAWKRAPRYATPAGADDGAGGARVAARGVRDSPAARELADLTAARAARGAQGGGAGWLAAATRAVEACVRAALAPSMPPLDAAREAMSPAPAADGSARGAPPTQRTRVRSRTRRESGAAPSVGSRRADQTGGALACGVFRVGSGLSLRVAAGRGEQASEYFAMDDVLSLYRARLRACNVDLHAQGETAGRKRGRPIDFLGELIAGSASGARGSGVRCTFALSPSDGEPPLAALTLHVHSAIGVAELLLCAVRQQRANRGLGRAIVECALHALRARGGVRSVVCMASASSVGFWAKLGFEAEPDLPAAVWSALLDPFDDSVVLTLHADVVDSCNTRAPAQADRRPRPLSF</sequence>
<dbReference type="InterPro" id="IPR022047">
    <property type="entry name" value="Microcephalin-like"/>
</dbReference>
<name>A0A8J5X9C8_DIALT</name>
<dbReference type="PROSITE" id="PS51186">
    <property type="entry name" value="GNAT"/>
    <property type="match status" value="1"/>
</dbReference>